<name>A0ABP8X9M9_9MICO</name>
<dbReference type="Gene3D" id="3.20.20.150">
    <property type="entry name" value="Divalent-metal-dependent TIM barrel enzymes"/>
    <property type="match status" value="1"/>
</dbReference>
<dbReference type="Pfam" id="PF01261">
    <property type="entry name" value="AP_endonuc_2"/>
    <property type="match status" value="1"/>
</dbReference>
<dbReference type="InterPro" id="IPR013022">
    <property type="entry name" value="Xyl_isomerase-like_TIM-brl"/>
</dbReference>
<dbReference type="GO" id="GO:0016853">
    <property type="term" value="F:isomerase activity"/>
    <property type="evidence" value="ECO:0007669"/>
    <property type="project" value="UniProtKB-KW"/>
</dbReference>
<evidence type="ECO:0000256" key="1">
    <source>
        <dbReference type="ARBA" id="ARBA00023277"/>
    </source>
</evidence>
<sequence length="240" mass="25906">MQLFSVRDAIAEDLDGAVARLAEIGLQHVEPYAFHERREEYRRAFAAAGVTAPSGHAPVIRSETPEAIFDAAAALEIGTVIDPFIPEEHWQTADQVADLAERVNGLATLAAERGLRFGYHNHSWELSTRIEGRHALELFVEHLDPAVVLEVDTYWTGVGGADTPALLRALGDRVGLIHVKDGTLDGDVLKQQPAGSGEIGVPAILAAAPRATRVIEFDAYAGDVFAGIAQSLAWLTENDR</sequence>
<dbReference type="Proteomes" id="UP001500843">
    <property type="component" value="Unassembled WGS sequence"/>
</dbReference>
<feature type="domain" description="Xylose isomerase-like TIM barrel" evidence="2">
    <location>
        <begin position="19"/>
        <end position="207"/>
    </location>
</feature>
<reference evidence="4" key="1">
    <citation type="journal article" date="2019" name="Int. J. Syst. Evol. Microbiol.">
        <title>The Global Catalogue of Microorganisms (GCM) 10K type strain sequencing project: providing services to taxonomists for standard genome sequencing and annotation.</title>
        <authorList>
            <consortium name="The Broad Institute Genomics Platform"/>
            <consortium name="The Broad Institute Genome Sequencing Center for Infectious Disease"/>
            <person name="Wu L."/>
            <person name="Ma J."/>
        </authorList>
    </citation>
    <scope>NUCLEOTIDE SEQUENCE [LARGE SCALE GENOMIC DNA]</scope>
    <source>
        <strain evidence="4">JCM 17975</strain>
    </source>
</reference>
<dbReference type="EMBL" id="BAABHM010000011">
    <property type="protein sequence ID" value="GAA4701761.1"/>
    <property type="molecule type" value="Genomic_DNA"/>
</dbReference>
<evidence type="ECO:0000313" key="4">
    <source>
        <dbReference type="Proteomes" id="UP001500843"/>
    </source>
</evidence>
<comment type="caution">
    <text evidence="3">The sequence shown here is derived from an EMBL/GenBank/DDBJ whole genome shotgun (WGS) entry which is preliminary data.</text>
</comment>
<dbReference type="InterPro" id="IPR050312">
    <property type="entry name" value="IolE/XylAMocC-like"/>
</dbReference>
<proteinExistence type="predicted"/>
<protein>
    <submittedName>
        <fullName evidence="3">Sugar phosphate isomerase/epimerase</fullName>
    </submittedName>
</protein>
<gene>
    <name evidence="3" type="ORF">GCM10023198_23680</name>
</gene>
<organism evidence="3 4">
    <name type="scientific">Promicromonospora umidemergens</name>
    <dbReference type="NCBI Taxonomy" id="629679"/>
    <lineage>
        <taxon>Bacteria</taxon>
        <taxon>Bacillati</taxon>
        <taxon>Actinomycetota</taxon>
        <taxon>Actinomycetes</taxon>
        <taxon>Micrococcales</taxon>
        <taxon>Promicromonosporaceae</taxon>
        <taxon>Promicromonospora</taxon>
    </lineage>
</organism>
<dbReference type="PANTHER" id="PTHR12110">
    <property type="entry name" value="HYDROXYPYRUVATE ISOMERASE"/>
    <property type="match status" value="1"/>
</dbReference>
<evidence type="ECO:0000259" key="2">
    <source>
        <dbReference type="Pfam" id="PF01261"/>
    </source>
</evidence>
<evidence type="ECO:0000313" key="3">
    <source>
        <dbReference type="EMBL" id="GAA4701761.1"/>
    </source>
</evidence>
<accession>A0ABP8X9M9</accession>
<dbReference type="SUPFAM" id="SSF51658">
    <property type="entry name" value="Xylose isomerase-like"/>
    <property type="match status" value="1"/>
</dbReference>
<keyword evidence="1" id="KW-0119">Carbohydrate metabolism</keyword>
<dbReference type="PANTHER" id="PTHR12110:SF41">
    <property type="entry name" value="INOSOSE DEHYDRATASE"/>
    <property type="match status" value="1"/>
</dbReference>
<dbReference type="InterPro" id="IPR036237">
    <property type="entry name" value="Xyl_isomerase-like_sf"/>
</dbReference>
<keyword evidence="3" id="KW-0413">Isomerase</keyword>
<keyword evidence="4" id="KW-1185">Reference proteome</keyword>